<dbReference type="InterPro" id="IPR016032">
    <property type="entry name" value="Sig_transdc_resp-reg_C-effctor"/>
</dbReference>
<evidence type="ECO:0000256" key="5">
    <source>
        <dbReference type="PROSITE-ProRule" id="PRU01091"/>
    </source>
</evidence>
<evidence type="ECO:0000259" key="7">
    <source>
        <dbReference type="PROSITE" id="PS51755"/>
    </source>
</evidence>
<dbReference type="SUPFAM" id="SSF52540">
    <property type="entry name" value="P-loop containing nucleoside triphosphate hydrolases"/>
    <property type="match status" value="1"/>
</dbReference>
<dbReference type="Gene3D" id="1.25.40.10">
    <property type="entry name" value="Tetratricopeptide repeat domain"/>
    <property type="match status" value="2"/>
</dbReference>
<keyword evidence="3 5" id="KW-0238">DNA-binding</keyword>
<dbReference type="SMART" id="SM00862">
    <property type="entry name" value="Trans_reg_C"/>
    <property type="match status" value="1"/>
</dbReference>
<dbReference type="InterPro" id="IPR051677">
    <property type="entry name" value="AfsR-DnrI-RedD_regulator"/>
</dbReference>
<dbReference type="Proteomes" id="UP000198582">
    <property type="component" value="Unassembled WGS sequence"/>
</dbReference>
<dbReference type="InterPro" id="IPR019734">
    <property type="entry name" value="TPR_rpt"/>
</dbReference>
<dbReference type="Pfam" id="PF00931">
    <property type="entry name" value="NB-ARC"/>
    <property type="match status" value="1"/>
</dbReference>
<evidence type="ECO:0000313" key="9">
    <source>
        <dbReference type="Proteomes" id="UP000198582"/>
    </source>
</evidence>
<dbReference type="SMART" id="SM00028">
    <property type="entry name" value="TPR"/>
    <property type="match status" value="7"/>
</dbReference>
<dbReference type="PRINTS" id="PR00364">
    <property type="entry name" value="DISEASERSIST"/>
</dbReference>
<keyword evidence="2" id="KW-0805">Transcription regulation</keyword>
<dbReference type="GO" id="GO:0003677">
    <property type="term" value="F:DNA binding"/>
    <property type="evidence" value="ECO:0007669"/>
    <property type="project" value="UniProtKB-UniRule"/>
</dbReference>
<proteinExistence type="inferred from homology"/>
<dbReference type="CDD" id="cd15831">
    <property type="entry name" value="BTAD"/>
    <property type="match status" value="1"/>
</dbReference>
<reference evidence="8 9" key="1">
    <citation type="submission" date="2016-10" db="EMBL/GenBank/DDBJ databases">
        <authorList>
            <person name="de Groot N.N."/>
        </authorList>
    </citation>
    <scope>NUCLEOTIDE SEQUENCE [LARGE SCALE GENOMIC DNA]</scope>
    <source>
        <strain evidence="8 9">DSM 44993</strain>
    </source>
</reference>
<dbReference type="STRING" id="394193.SAMN04489732_1018"/>
<dbReference type="SUPFAM" id="SSF48452">
    <property type="entry name" value="TPR-like"/>
    <property type="match status" value="3"/>
</dbReference>
<keyword evidence="4" id="KW-0804">Transcription</keyword>
<dbReference type="SMART" id="SM01043">
    <property type="entry name" value="BTAD"/>
    <property type="match status" value="1"/>
</dbReference>
<dbReference type="Gene3D" id="1.10.10.10">
    <property type="entry name" value="Winged helix-like DNA-binding domain superfamily/Winged helix DNA-binding domain"/>
    <property type="match status" value="1"/>
</dbReference>
<protein>
    <submittedName>
        <fullName evidence="8">DNA-binding transcriptional activator of the SARP family</fullName>
    </submittedName>
</protein>
<dbReference type="SUPFAM" id="SSF46894">
    <property type="entry name" value="C-terminal effector domain of the bipartite response regulators"/>
    <property type="match status" value="1"/>
</dbReference>
<dbReference type="Pfam" id="PF00486">
    <property type="entry name" value="Trans_reg_C"/>
    <property type="match status" value="1"/>
</dbReference>
<evidence type="ECO:0000313" key="8">
    <source>
        <dbReference type="EMBL" id="SEO43485.1"/>
    </source>
</evidence>
<dbReference type="InterPro" id="IPR036388">
    <property type="entry name" value="WH-like_DNA-bd_sf"/>
</dbReference>
<dbReference type="InterPro" id="IPR002182">
    <property type="entry name" value="NB-ARC"/>
</dbReference>
<evidence type="ECO:0000256" key="6">
    <source>
        <dbReference type="SAM" id="MobiDB-lite"/>
    </source>
</evidence>
<dbReference type="InterPro" id="IPR005158">
    <property type="entry name" value="BTAD"/>
</dbReference>
<comment type="similarity">
    <text evidence="1">Belongs to the AfsR/DnrI/RedD regulatory family.</text>
</comment>
<dbReference type="InterPro" id="IPR011990">
    <property type="entry name" value="TPR-like_helical_dom_sf"/>
</dbReference>
<evidence type="ECO:0000256" key="4">
    <source>
        <dbReference type="ARBA" id="ARBA00023163"/>
    </source>
</evidence>
<gene>
    <name evidence="8" type="ORF">SAMN04489732_1018</name>
</gene>
<dbReference type="PROSITE" id="PS51755">
    <property type="entry name" value="OMPR_PHOB"/>
    <property type="match status" value="1"/>
</dbReference>
<dbReference type="EMBL" id="FOEF01000001">
    <property type="protein sequence ID" value="SEO43485.1"/>
    <property type="molecule type" value="Genomic_DNA"/>
</dbReference>
<dbReference type="Pfam" id="PF03704">
    <property type="entry name" value="BTAD"/>
    <property type="match status" value="1"/>
</dbReference>
<feature type="DNA-binding region" description="OmpR/PhoB-type" evidence="5">
    <location>
        <begin position="8"/>
        <end position="113"/>
    </location>
</feature>
<dbReference type="CDD" id="cd00383">
    <property type="entry name" value="trans_reg_C"/>
    <property type="match status" value="1"/>
</dbReference>
<dbReference type="GO" id="GO:0043531">
    <property type="term" value="F:ADP binding"/>
    <property type="evidence" value="ECO:0007669"/>
    <property type="project" value="InterPro"/>
</dbReference>
<feature type="domain" description="OmpR/PhoB-type" evidence="7">
    <location>
        <begin position="8"/>
        <end position="113"/>
    </location>
</feature>
<organism evidence="8 9">
    <name type="scientific">Amycolatopsis saalfeldensis</name>
    <dbReference type="NCBI Taxonomy" id="394193"/>
    <lineage>
        <taxon>Bacteria</taxon>
        <taxon>Bacillati</taxon>
        <taxon>Actinomycetota</taxon>
        <taxon>Actinomycetes</taxon>
        <taxon>Pseudonocardiales</taxon>
        <taxon>Pseudonocardiaceae</taxon>
        <taxon>Amycolatopsis</taxon>
    </lineage>
</organism>
<dbReference type="Gene3D" id="3.40.50.300">
    <property type="entry name" value="P-loop containing nucleotide triphosphate hydrolases"/>
    <property type="match status" value="1"/>
</dbReference>
<name>A0A1H8PNJ5_9PSEU</name>
<dbReference type="InterPro" id="IPR001867">
    <property type="entry name" value="OmpR/PhoB-type_DNA-bd"/>
</dbReference>
<dbReference type="GO" id="GO:0000160">
    <property type="term" value="P:phosphorelay signal transduction system"/>
    <property type="evidence" value="ECO:0007669"/>
    <property type="project" value="InterPro"/>
</dbReference>
<evidence type="ECO:0000256" key="3">
    <source>
        <dbReference type="ARBA" id="ARBA00023125"/>
    </source>
</evidence>
<dbReference type="GO" id="GO:0006355">
    <property type="term" value="P:regulation of DNA-templated transcription"/>
    <property type="evidence" value="ECO:0007669"/>
    <property type="project" value="InterPro"/>
</dbReference>
<dbReference type="AlphaFoldDB" id="A0A1H8PNJ5"/>
<dbReference type="InterPro" id="IPR027417">
    <property type="entry name" value="P-loop_NTPase"/>
</dbReference>
<feature type="region of interest" description="Disordered" evidence="6">
    <location>
        <begin position="269"/>
        <end position="290"/>
    </location>
</feature>
<dbReference type="Pfam" id="PF13424">
    <property type="entry name" value="TPR_12"/>
    <property type="match status" value="3"/>
</dbReference>
<dbReference type="PANTHER" id="PTHR35807:SF1">
    <property type="entry name" value="TRANSCRIPTIONAL REGULATOR REDD"/>
    <property type="match status" value="1"/>
</dbReference>
<evidence type="ECO:0000256" key="2">
    <source>
        <dbReference type="ARBA" id="ARBA00023015"/>
    </source>
</evidence>
<sequence>MGEPEAGGPEQDTGGRSEPLRFAVLGAMLVHRDGREVGAGPPQQQAMLAYLLLHSGRTVSARQIVDAVWEFPPAGGGIRTLRTYAWRLRRLLEPDPSRPRVLVSHGDGYRFLVPPDALDVPQAESLIRRAATARGQGHLKEACELLAEALDRWRGEPLAGVPGPFAEMQRDRLGELRLVALEEQLDLRLRLDGELFATSALTELTAAHPLRERPHGLLMRALQLAGRQADALAVYTRFRRRIVDELGVEPGPELAAVHAAVLAGETGLDRGEPAETVGASENPPAGAKPVPAPLPVPRQLPPTLPDFVGRTAGLDRLIALLTEAGRTTPAVVAVAGMGGIGKTSLALRAAHRVRSAYPDGQLHADLGGEGEHPAGPSTVLAGFLTSLGIAPEAVPERLEDRRALLRSLLDGRRVLLVLDNVRDAAQVRDMMPSSAECGVILTTRAVPAGLPLTAHLALDAFTPEEALGLLGAVIGAERAAAEPDQARRLVEACGLLPLAVRIVANRLSARPGWTIGALADRVDNERRRLSELRVGDLAIGAVFELSYQQLTLAQALAFRLLSVPGAATVSLDSAAALLGAPEATAELLLESLVDAALLESPEPGRYHYHSLVRVYAAQRAAERPEEETDVALRALLEHLLATSCAALAHVVPGDPVANLVGPLPVPGLTFADIRGARTWANEEFEIVTAVARRAAALPVTRDPGRLRVAADLLLCTSPLSHDTRYPRLADTAALVRAAAQRSGDEPSEARALLILAIGALRASRPAEAARHARAAVDISRRIGERDILRQALNDLGVACQYLRRFEEALACYDESVALARALGHRSAEAATTLNAGLARVRSGRAAEAVPSCESALALTDSLGDRPGKASGHYVLGLALHELGRHEEAVSHFTACLVTSRASGLPDRASQSLYRLAETLRVMGRYDEAEKYAAEAVAGCEELGIERDLAHALTVLGRILRTRGDTDTGLAHLRRAHTLFVRLGLPDAEDVLALLTEHDRLVG</sequence>
<dbReference type="PANTHER" id="PTHR35807">
    <property type="entry name" value="TRANSCRIPTIONAL REGULATOR REDD-RELATED"/>
    <property type="match status" value="1"/>
</dbReference>
<accession>A0A1H8PNJ5</accession>
<dbReference type="RefSeq" id="WP_218156642.1">
    <property type="nucleotide sequence ID" value="NZ_FOEF01000001.1"/>
</dbReference>
<evidence type="ECO:0000256" key="1">
    <source>
        <dbReference type="ARBA" id="ARBA00005820"/>
    </source>
</evidence>
<keyword evidence="9" id="KW-1185">Reference proteome</keyword>